<feature type="region of interest" description="Disordered" evidence="1">
    <location>
        <begin position="662"/>
        <end position="681"/>
    </location>
</feature>
<evidence type="ECO:0000313" key="3">
    <source>
        <dbReference type="EMBL" id="EXJ84419.1"/>
    </source>
</evidence>
<dbReference type="AlphaFoldDB" id="W9YQ92"/>
<dbReference type="InterPro" id="IPR010730">
    <property type="entry name" value="HET"/>
</dbReference>
<dbReference type="STRING" id="1182542.W9YQ92"/>
<dbReference type="Pfam" id="PF06985">
    <property type="entry name" value="HET"/>
    <property type="match status" value="1"/>
</dbReference>
<sequence length="700" mass="79890">MDPHTCAYCQQLTLRLDEPNDHGPFEREIECPDFTARKAIDAAAGGCSLCNWLLYPGDLDWLGDKGPQAYKLYVKYNIPQNENGGGHVEIKEFGFRKHKDAPKWCKPCRLVVYADSDQSIPTAIPGERSIELARQWLQDCKTQELQDCKIQELQDCKIKENGNRAPKIMPRRVVEIHQDNSGNWRLNLSVDMKNVEDYAALSYSWGGEQLFKTEQKNLHERQKQINFCELPKTIQDAIRVTWGLKIHYLWVDSLCILQDEGEDQKNEFLQQAEIYSGAQVTIAASKSQNHREGFLDELIFKVPSGTSSWLLLLKLNAPNQPEPLFTRGWTFQEYHLSRRILSYESYQLRFANDLGFNRNENWYVNLPAPHGENRHGPPGRGNHLNGQSNEDAIREWYGYVQRYSLRQLTNMVDKIPAIMGLGVRYYGVLQRLPFASGIWLRTRETERPQGDSLPPGLAAGLLWKLQRPSSRKFSKPSWSWASVDGDIDVSSILEYLDTEPDIEITDFQEYKSRIKGRVFKRISSELFARIASETVRLQGHALPAVLVLQRQNSASTFEVRINDNQPVTLTGPQLHLDTNLGLDTIRVQPVEYSWGPARTHLVTLNDAPSLQIPVTLLRLYPQTIRTDKTESIIGLILLPPEDLEHNPHGWYIRIGVFEASRSQNATQESSNNPDQGQEGGNWQLLNAKFNESNLASIAIS</sequence>
<proteinExistence type="predicted"/>
<evidence type="ECO:0000313" key="4">
    <source>
        <dbReference type="Proteomes" id="UP000019478"/>
    </source>
</evidence>
<dbReference type="PANTHER" id="PTHR33112:SF16">
    <property type="entry name" value="HETEROKARYON INCOMPATIBILITY DOMAIN-CONTAINING PROTEIN"/>
    <property type="match status" value="1"/>
</dbReference>
<dbReference type="EMBL" id="AMGY01000004">
    <property type="protein sequence ID" value="EXJ84419.1"/>
    <property type="molecule type" value="Genomic_DNA"/>
</dbReference>
<dbReference type="eggNOG" id="ENOG502RZ77">
    <property type="taxonomic scope" value="Eukaryota"/>
</dbReference>
<dbReference type="HOGENOM" id="CLU_002639_3_2_1"/>
<dbReference type="PANTHER" id="PTHR33112">
    <property type="entry name" value="DOMAIN PROTEIN, PUTATIVE-RELATED"/>
    <property type="match status" value="1"/>
</dbReference>
<dbReference type="OrthoDB" id="5125733at2759"/>
<dbReference type="GeneID" id="19169204"/>
<organism evidence="3 4">
    <name type="scientific">Capronia epimyces CBS 606.96</name>
    <dbReference type="NCBI Taxonomy" id="1182542"/>
    <lineage>
        <taxon>Eukaryota</taxon>
        <taxon>Fungi</taxon>
        <taxon>Dikarya</taxon>
        <taxon>Ascomycota</taxon>
        <taxon>Pezizomycotina</taxon>
        <taxon>Eurotiomycetes</taxon>
        <taxon>Chaetothyriomycetidae</taxon>
        <taxon>Chaetothyriales</taxon>
        <taxon>Herpotrichiellaceae</taxon>
        <taxon>Capronia</taxon>
    </lineage>
</organism>
<accession>W9YQ92</accession>
<dbReference type="Proteomes" id="UP000019478">
    <property type="component" value="Unassembled WGS sequence"/>
</dbReference>
<evidence type="ECO:0000259" key="2">
    <source>
        <dbReference type="Pfam" id="PF06985"/>
    </source>
</evidence>
<gene>
    <name evidence="3" type="ORF">A1O3_05086</name>
</gene>
<comment type="caution">
    <text evidence="3">The sequence shown here is derived from an EMBL/GenBank/DDBJ whole genome shotgun (WGS) entry which is preliminary data.</text>
</comment>
<feature type="domain" description="Heterokaryon incompatibility" evidence="2">
    <location>
        <begin position="198"/>
        <end position="333"/>
    </location>
</feature>
<feature type="compositionally biased region" description="Polar residues" evidence="1">
    <location>
        <begin position="662"/>
        <end position="675"/>
    </location>
</feature>
<name>W9YQ92_9EURO</name>
<keyword evidence="4" id="KW-1185">Reference proteome</keyword>
<evidence type="ECO:0000256" key="1">
    <source>
        <dbReference type="SAM" id="MobiDB-lite"/>
    </source>
</evidence>
<reference evidence="3 4" key="1">
    <citation type="submission" date="2013-03" db="EMBL/GenBank/DDBJ databases">
        <title>The Genome Sequence of Capronia epimyces CBS 606.96.</title>
        <authorList>
            <consortium name="The Broad Institute Genomics Platform"/>
            <person name="Cuomo C."/>
            <person name="de Hoog S."/>
            <person name="Gorbushina A."/>
            <person name="Walker B."/>
            <person name="Young S.K."/>
            <person name="Zeng Q."/>
            <person name="Gargeya S."/>
            <person name="Fitzgerald M."/>
            <person name="Haas B."/>
            <person name="Abouelleil A."/>
            <person name="Allen A.W."/>
            <person name="Alvarado L."/>
            <person name="Arachchi H.M."/>
            <person name="Berlin A.M."/>
            <person name="Chapman S.B."/>
            <person name="Gainer-Dewar J."/>
            <person name="Goldberg J."/>
            <person name="Griggs A."/>
            <person name="Gujja S."/>
            <person name="Hansen M."/>
            <person name="Howarth C."/>
            <person name="Imamovic A."/>
            <person name="Ireland A."/>
            <person name="Larimer J."/>
            <person name="McCowan C."/>
            <person name="Murphy C."/>
            <person name="Pearson M."/>
            <person name="Poon T.W."/>
            <person name="Priest M."/>
            <person name="Roberts A."/>
            <person name="Saif S."/>
            <person name="Shea T."/>
            <person name="Sisk P."/>
            <person name="Sykes S."/>
            <person name="Wortman J."/>
            <person name="Nusbaum C."/>
            <person name="Birren B."/>
        </authorList>
    </citation>
    <scope>NUCLEOTIDE SEQUENCE [LARGE SCALE GENOMIC DNA]</scope>
    <source>
        <strain evidence="3 4">CBS 606.96</strain>
    </source>
</reference>
<protein>
    <recommendedName>
        <fullName evidence="2">Heterokaryon incompatibility domain-containing protein</fullName>
    </recommendedName>
</protein>
<dbReference type="RefSeq" id="XP_007733404.1">
    <property type="nucleotide sequence ID" value="XM_007735214.1"/>
</dbReference>